<evidence type="ECO:0000256" key="8">
    <source>
        <dbReference type="ARBA" id="ARBA00022679"/>
    </source>
</evidence>
<keyword evidence="16" id="KW-0464">Manganese</keyword>
<feature type="domain" description="Oligosaccharyl transferase STT3 N-terminal" evidence="21">
    <location>
        <begin position="17"/>
        <end position="367"/>
    </location>
</feature>
<comment type="subunit">
    <text evidence="19">Component of the oligosaccharyltransferase (OST) complex. There are 2 OST complexes, OST-A and OST-B, which contain STT3A or STT3B as catalytic subunit, respectively. OST-A and OST-B contain common core subunits RPN1, RPN2, OST48, OST4, DAD1 and TMEM258, and OST-A contains DC2/OSTC and KRTCAP2/KCP2 specific accessory subunits. OST-A complex assembly occurs through the formation of 3 subcomplexes. Subcomplex 1 contains RPN1 and TMEM258, subcomplex 2 contains the OST-A-specific subunits STT3A, DC2/OSTC, and KCP2 as well as the core subunit OST4, and subcomplex 3 contains RPN2, DAD1, and OST48. The OST-A complex can form stable complexes with the Sec61 complex or with both the Sec61 and TRAP complexes.</text>
</comment>
<evidence type="ECO:0000256" key="1">
    <source>
        <dbReference type="ARBA" id="ARBA00001936"/>
    </source>
</evidence>
<evidence type="ECO:0000256" key="13">
    <source>
        <dbReference type="ARBA" id="ARBA00022989"/>
    </source>
</evidence>
<keyword evidence="24" id="KW-1185">Reference proteome</keyword>
<sequence length="676" mass="77266">MTKMGFLRLSYEKQDTLLKLLILSMAAVLSFSTRLFSVLRFESVIHEFDPYFNYRTTRFLAEEGFYKFHNWFDDRAWYPLGRIIGGTIYPGLMITSAALYHMLHFFHVTIDIRNVCVFLAPLFSSFTAIVTYHFTKELKDAGAGLLAAAMIAVVPGYISRSVAGSYDNEGIAIFCMLLTYYMWIKAVKTGSVYWSSMCALAYFYMVSSWGGYVFLINLIPLHVLVLMLTGRFSHRIYVAYCTVYCLGTILSMQISFVGFQVSKGTHQICITLCQQHFFFFFKLNAQQFEILFKSVISLVGFALLSVGAVLMLTGKISPWTGRFYSLLDPSYAKNNIPIIASVSEHQPTTWSSYYFDLQLLVFMFPACTSQLLPPQVRLMLVLAPVMCILSGIGVSQVLTTYMKNLDVSRPDKKSKKQQDATYPIKNEVASGMILVMAFFLITYTFHSTWVTSEAYSSPSIVLSARGGDGSRIIFDDFREAYYWLRHNTPEDAKVMSWWDYGYQITAMANRTILVDNNTWNNTHISRVGQAMASTEERAYEIMRELDVSYVLVIFGGLTGYSSDDINKFLWMVRIGGSTDTGRHIKEHDYYTPTGEFRVDREGSPVLLNCLMYKMCYYRFGQVYTEAKRPPGYDRVRNAEIGNKDFELDVLEEAYTTEHWLVRIYKVDFALANSASV</sequence>
<feature type="transmembrane region" description="Helical" evidence="20">
    <location>
        <begin position="290"/>
        <end position="312"/>
    </location>
</feature>
<feature type="transmembrane region" description="Helical" evidence="20">
    <location>
        <begin position="141"/>
        <end position="158"/>
    </location>
</feature>
<feature type="transmembrane region" description="Helical" evidence="20">
    <location>
        <begin position="170"/>
        <end position="187"/>
    </location>
</feature>
<dbReference type="InterPro" id="IPR048307">
    <property type="entry name" value="STT3_N"/>
</dbReference>
<evidence type="ECO:0000256" key="3">
    <source>
        <dbReference type="ARBA" id="ARBA00004477"/>
    </source>
</evidence>
<dbReference type="PANTHER" id="PTHR13872:SF43">
    <property type="entry name" value="DOLICHYL-DIPHOSPHOOLIGOSACCHARIDE--PROTEIN GLYCOSYLTRANSFERASE SUBUNIT STT3A"/>
    <property type="match status" value="1"/>
</dbReference>
<feature type="transmembrane region" description="Helical" evidence="20">
    <location>
        <begin position="83"/>
        <end position="103"/>
    </location>
</feature>
<dbReference type="Proteomes" id="UP000314983">
    <property type="component" value="Chromosome 17"/>
</dbReference>
<dbReference type="FunFam" id="3.40.50.12610:FF:000002">
    <property type="entry name" value="dolichyl-diphosphooligosaccharide--protein glycosyltransferase subunit STT3A"/>
    <property type="match status" value="1"/>
</dbReference>
<dbReference type="GO" id="GO:0018279">
    <property type="term" value="P:protein N-linked glycosylation via asparagine"/>
    <property type="evidence" value="ECO:0007669"/>
    <property type="project" value="TreeGrafter"/>
</dbReference>
<evidence type="ECO:0000256" key="5">
    <source>
        <dbReference type="ARBA" id="ARBA00010810"/>
    </source>
</evidence>
<comment type="cofactor">
    <cofactor evidence="1">
        <name>Mn(2+)</name>
        <dbReference type="ChEBI" id="CHEBI:29035"/>
    </cofactor>
</comment>
<evidence type="ECO:0000256" key="11">
    <source>
        <dbReference type="ARBA" id="ARBA00022824"/>
    </source>
</evidence>
<keyword evidence="10" id="KW-0479">Metal-binding</keyword>
<dbReference type="Pfam" id="PF22627">
    <property type="entry name" value="AglB_core-like"/>
    <property type="match status" value="1"/>
</dbReference>
<evidence type="ECO:0000259" key="22">
    <source>
        <dbReference type="Pfam" id="PF22627"/>
    </source>
</evidence>
<keyword evidence="8" id="KW-0808">Transferase</keyword>
<evidence type="ECO:0000256" key="4">
    <source>
        <dbReference type="ARBA" id="ARBA00004922"/>
    </source>
</evidence>
<dbReference type="UniPathway" id="UPA00378"/>
<evidence type="ECO:0000256" key="7">
    <source>
        <dbReference type="ARBA" id="ARBA00022676"/>
    </source>
</evidence>
<feature type="domain" description="AglB-like core" evidence="22">
    <location>
        <begin position="483"/>
        <end position="552"/>
    </location>
</feature>
<keyword evidence="9 20" id="KW-0812">Transmembrane</keyword>
<evidence type="ECO:0000256" key="10">
    <source>
        <dbReference type="ARBA" id="ARBA00022723"/>
    </source>
</evidence>
<evidence type="ECO:0000256" key="18">
    <source>
        <dbReference type="ARBA" id="ARBA00048829"/>
    </source>
</evidence>
<keyword evidence="14 20" id="KW-0472">Membrane</keyword>
<feature type="transmembrane region" description="Helical" evidence="20">
    <location>
        <begin position="378"/>
        <end position="401"/>
    </location>
</feature>
<keyword evidence="12" id="KW-0460">Magnesium</keyword>
<reference evidence="23" key="5">
    <citation type="submission" date="2025-09" db="UniProtKB">
        <authorList>
            <consortium name="Ensembl"/>
        </authorList>
    </citation>
    <scope>IDENTIFICATION</scope>
</reference>
<dbReference type="PANTHER" id="PTHR13872">
    <property type="entry name" value="DOLICHYL-DIPHOSPHOOLIGOSACCHARIDE--PROTEIN GLYCOSYLTRANSFERASE SUBUNIT"/>
    <property type="match status" value="1"/>
</dbReference>
<comment type="similarity">
    <text evidence="5">Belongs to the STT3 family.</text>
</comment>
<reference evidence="23" key="4">
    <citation type="submission" date="2025-08" db="UniProtKB">
        <authorList>
            <consortium name="Ensembl"/>
        </authorList>
    </citation>
    <scope>IDENTIFICATION</scope>
</reference>
<evidence type="ECO:0000256" key="14">
    <source>
        <dbReference type="ARBA" id="ARBA00023136"/>
    </source>
</evidence>
<dbReference type="EC" id="2.4.99.18" evidence="6"/>
<dbReference type="GO" id="GO:0005789">
    <property type="term" value="C:endoplasmic reticulum membrane"/>
    <property type="evidence" value="ECO:0007669"/>
    <property type="project" value="UniProtKB-SubCell"/>
</dbReference>
<keyword evidence="11" id="KW-0256">Endoplasmic reticulum</keyword>
<dbReference type="AlphaFoldDB" id="A0A4W4FFX9"/>
<evidence type="ECO:0000313" key="23">
    <source>
        <dbReference type="Ensembl" id="ENSEEEP00000022730.2"/>
    </source>
</evidence>
<reference evidence="23" key="3">
    <citation type="submission" date="2020-05" db="EMBL/GenBank/DDBJ databases">
        <title>Electrophorus electricus (electric eel) genome, fEleEle1, primary haplotype.</title>
        <authorList>
            <person name="Myers G."/>
            <person name="Meyer A."/>
            <person name="Fedrigo O."/>
            <person name="Formenti G."/>
            <person name="Rhie A."/>
            <person name="Tracey A."/>
            <person name="Sims Y."/>
            <person name="Jarvis E.D."/>
        </authorList>
    </citation>
    <scope>NUCLEOTIDE SEQUENCE [LARGE SCALE GENOMIC DNA]</scope>
</reference>
<evidence type="ECO:0000256" key="19">
    <source>
        <dbReference type="ARBA" id="ARBA00062993"/>
    </source>
</evidence>
<evidence type="ECO:0000256" key="6">
    <source>
        <dbReference type="ARBA" id="ARBA00012605"/>
    </source>
</evidence>
<feature type="transmembrane region" description="Helical" evidence="20">
    <location>
        <begin position="20"/>
        <end position="41"/>
    </location>
</feature>
<name>A0A4W4FFX9_ELEEL</name>
<evidence type="ECO:0000256" key="16">
    <source>
        <dbReference type="ARBA" id="ARBA00023211"/>
    </source>
</evidence>
<evidence type="ECO:0000256" key="17">
    <source>
        <dbReference type="ARBA" id="ARBA00040922"/>
    </source>
</evidence>
<proteinExistence type="inferred from homology"/>
<feature type="transmembrane region" description="Helical" evidence="20">
    <location>
        <begin position="422"/>
        <end position="445"/>
    </location>
</feature>
<organism evidence="23 24">
    <name type="scientific">Electrophorus electricus</name>
    <name type="common">Electric eel</name>
    <name type="synonym">Gymnotus electricus</name>
    <dbReference type="NCBI Taxonomy" id="8005"/>
    <lineage>
        <taxon>Eukaryota</taxon>
        <taxon>Metazoa</taxon>
        <taxon>Chordata</taxon>
        <taxon>Craniata</taxon>
        <taxon>Vertebrata</taxon>
        <taxon>Euteleostomi</taxon>
        <taxon>Actinopterygii</taxon>
        <taxon>Neopterygii</taxon>
        <taxon>Teleostei</taxon>
        <taxon>Ostariophysi</taxon>
        <taxon>Gymnotiformes</taxon>
        <taxon>Gymnotoidei</taxon>
        <taxon>Gymnotidae</taxon>
        <taxon>Electrophorus</taxon>
    </lineage>
</organism>
<keyword evidence="7" id="KW-0328">Glycosyltransferase</keyword>
<evidence type="ECO:0000259" key="21">
    <source>
        <dbReference type="Pfam" id="PF02516"/>
    </source>
</evidence>
<evidence type="ECO:0000256" key="15">
    <source>
        <dbReference type="ARBA" id="ARBA00023180"/>
    </source>
</evidence>
<dbReference type="InterPro" id="IPR003674">
    <property type="entry name" value="Oligo_trans_STT3"/>
</dbReference>
<comment type="pathway">
    <text evidence="4">Protein modification; protein glycosylation.</text>
</comment>
<evidence type="ECO:0000313" key="24">
    <source>
        <dbReference type="Proteomes" id="UP000314983"/>
    </source>
</evidence>
<dbReference type="GO" id="GO:0004579">
    <property type="term" value="F:dolichyl-diphosphooligosaccharide-protein glycotransferase activity"/>
    <property type="evidence" value="ECO:0007669"/>
    <property type="project" value="UniProtKB-EC"/>
</dbReference>
<reference evidence="24" key="1">
    <citation type="journal article" date="2014" name="Science">
        <title>Nonhuman genetics. Genomic basis for the convergent evolution of electric organs.</title>
        <authorList>
            <person name="Gallant J.R."/>
            <person name="Traeger L.L."/>
            <person name="Volkening J.D."/>
            <person name="Moffett H."/>
            <person name="Chen P.H."/>
            <person name="Novina C.D."/>
            <person name="Phillips G.N.Jr."/>
            <person name="Anand R."/>
            <person name="Wells G.B."/>
            <person name="Pinch M."/>
            <person name="Guth R."/>
            <person name="Unguez G.A."/>
            <person name="Albert J.S."/>
            <person name="Zakon H.H."/>
            <person name="Samanta M.P."/>
            <person name="Sussman M.R."/>
        </authorList>
    </citation>
    <scope>NUCLEOTIDE SEQUENCE [LARGE SCALE GENOMIC DNA]</scope>
</reference>
<accession>A0A4W4FFX9</accession>
<dbReference type="GO" id="GO:0046872">
    <property type="term" value="F:metal ion binding"/>
    <property type="evidence" value="ECO:0007669"/>
    <property type="project" value="UniProtKB-KW"/>
</dbReference>
<comment type="subcellular location">
    <subcellularLocation>
        <location evidence="3">Endoplasmic reticulum membrane</location>
        <topology evidence="3">Multi-pass membrane protein</topology>
    </subcellularLocation>
</comment>
<evidence type="ECO:0000256" key="2">
    <source>
        <dbReference type="ARBA" id="ARBA00001946"/>
    </source>
</evidence>
<dbReference type="InterPro" id="IPR054479">
    <property type="entry name" value="AglB-like_core"/>
</dbReference>
<protein>
    <recommendedName>
        <fullName evidence="17">Dolichyl-diphosphooligosaccharide--protein glycosyltransferase subunit STT3A</fullName>
        <ecNumber evidence="6">2.4.99.18</ecNumber>
    </recommendedName>
</protein>
<comment type="catalytic activity">
    <reaction evidence="18">
        <text>a di-trans,poly-cis-dolichyl diphosphooligosaccharide + L-asparaginyl-[protein] = N(4)-(oligosaccharide-(1-&gt;4)-N-acetyl-beta-D-glucosaminyl-(1-&gt;4)-N-acetyl-beta-D-glucosaminyl)-L-asparaginyl-[protein] + a di-trans,poly-cis-dolichyl diphosphate + H(+)</text>
        <dbReference type="Rhea" id="RHEA:22980"/>
        <dbReference type="Rhea" id="RHEA-COMP:12804"/>
        <dbReference type="Rhea" id="RHEA-COMP:12805"/>
        <dbReference type="Rhea" id="RHEA-COMP:19506"/>
        <dbReference type="Rhea" id="RHEA-COMP:19509"/>
        <dbReference type="ChEBI" id="CHEBI:15378"/>
        <dbReference type="ChEBI" id="CHEBI:50347"/>
        <dbReference type="ChEBI" id="CHEBI:57497"/>
        <dbReference type="ChEBI" id="CHEBI:57570"/>
        <dbReference type="ChEBI" id="CHEBI:132529"/>
        <dbReference type="EC" id="2.4.99.18"/>
    </reaction>
</comment>
<feature type="transmembrane region" description="Helical" evidence="20">
    <location>
        <begin position="237"/>
        <end position="256"/>
    </location>
</feature>
<feature type="transmembrane region" description="Helical" evidence="20">
    <location>
        <begin position="199"/>
        <end position="225"/>
    </location>
</feature>
<comment type="cofactor">
    <cofactor evidence="2">
        <name>Mg(2+)</name>
        <dbReference type="ChEBI" id="CHEBI:18420"/>
    </cofactor>
</comment>
<dbReference type="GO" id="GO:0043687">
    <property type="term" value="P:post-translational protein modification"/>
    <property type="evidence" value="ECO:0007669"/>
    <property type="project" value="TreeGrafter"/>
</dbReference>
<reference evidence="24" key="2">
    <citation type="journal article" date="2017" name="Sci. Adv.">
        <title>A tail of two voltages: Proteomic comparison of the three electric organs of the electric eel.</title>
        <authorList>
            <person name="Traeger L.L."/>
            <person name="Sabat G."/>
            <person name="Barrett-Wilt G.A."/>
            <person name="Wells G.B."/>
            <person name="Sussman M.R."/>
        </authorList>
    </citation>
    <scope>NUCLEOTIDE SEQUENCE [LARGE SCALE GENOMIC DNA]</scope>
</reference>
<keyword evidence="13 20" id="KW-1133">Transmembrane helix</keyword>
<dbReference type="Gene3D" id="3.40.50.12610">
    <property type="match status" value="1"/>
</dbReference>
<keyword evidence="15" id="KW-0325">Glycoprotein</keyword>
<dbReference type="Ensembl" id="ENSEEET00000022981.2">
    <property type="protein sequence ID" value="ENSEEEP00000022730.2"/>
    <property type="gene ID" value="ENSEEEG00000011004.2"/>
</dbReference>
<evidence type="ECO:0000256" key="20">
    <source>
        <dbReference type="SAM" id="Phobius"/>
    </source>
</evidence>
<evidence type="ECO:0000256" key="12">
    <source>
        <dbReference type="ARBA" id="ARBA00022842"/>
    </source>
</evidence>
<dbReference type="Pfam" id="PF02516">
    <property type="entry name" value="STT3"/>
    <property type="match status" value="1"/>
</dbReference>
<gene>
    <name evidence="23" type="primary">STT3A</name>
</gene>
<evidence type="ECO:0000256" key="9">
    <source>
        <dbReference type="ARBA" id="ARBA00022692"/>
    </source>
</evidence>
<feature type="transmembrane region" description="Helical" evidence="20">
    <location>
        <begin position="115"/>
        <end position="135"/>
    </location>
</feature>
<dbReference type="GeneTree" id="ENSGT00940000156655"/>